<dbReference type="Pfam" id="PF05150">
    <property type="entry name" value="Legionella_OMP"/>
    <property type="match status" value="1"/>
</dbReference>
<sequence length="350" mass="38105">MGPKHILLGAVIAFTIGSHSASYAQEIELGSYDNLLDRVERLEQNASAPVHRTAPRTCCCDTGQKGFYGMGELVFVAPFQTNSTGIIAQNDPVIEHLDFEWDLEDSYRVEVGYLGGTDGFGWRARYWQFDSSTSFDVDSNAGLVQDEGAIIWTSTDDGDTIIGLVDVDTATMTQSIETDVFDLELQRQLAKPLKISGGVRYAKISQGFLAETDAGIAIGDIEFEGVGPTLASELVMPVRKSGFALFCNSRGSLLFGNQNFRATDDDGGEILLIESDGHLATSLELQLGGEYRFAKGLYFRTGVETQYWANVGSPNPSAIYTDDSDEANSDDPRNEDLGFIGLMLEAGFVF</sequence>
<dbReference type="InterPro" id="IPR007825">
    <property type="entry name" value="Major_OMP_Legionella"/>
</dbReference>
<dbReference type="EMBL" id="VWOX01000008">
    <property type="protein sequence ID" value="KAA5542166.1"/>
    <property type="molecule type" value="Genomic_DNA"/>
</dbReference>
<gene>
    <name evidence="1" type="ORF">FYK55_15265</name>
</gene>
<dbReference type="RefSeq" id="WP_150077313.1">
    <property type="nucleotide sequence ID" value="NZ_VWOX01000008.1"/>
</dbReference>
<evidence type="ECO:0000313" key="2">
    <source>
        <dbReference type="Proteomes" id="UP000324479"/>
    </source>
</evidence>
<dbReference type="AlphaFoldDB" id="A0A5M6D5Z4"/>
<dbReference type="Proteomes" id="UP000324479">
    <property type="component" value="Unassembled WGS sequence"/>
</dbReference>
<reference evidence="1 2" key="1">
    <citation type="submission" date="2019-08" db="EMBL/GenBank/DDBJ databases">
        <authorList>
            <person name="Dhanesh K."/>
            <person name="Kumar G."/>
            <person name="Sasikala C."/>
            <person name="Venkata Ramana C."/>
        </authorList>
    </citation>
    <scope>NUCLEOTIDE SEQUENCE [LARGE SCALE GENOMIC DNA]</scope>
    <source>
        <strain evidence="1 2">JC645</strain>
    </source>
</reference>
<organism evidence="1 2">
    <name type="scientific">Roseiconus nitratireducens</name>
    <dbReference type="NCBI Taxonomy" id="2605748"/>
    <lineage>
        <taxon>Bacteria</taxon>
        <taxon>Pseudomonadati</taxon>
        <taxon>Planctomycetota</taxon>
        <taxon>Planctomycetia</taxon>
        <taxon>Pirellulales</taxon>
        <taxon>Pirellulaceae</taxon>
        <taxon>Roseiconus</taxon>
    </lineage>
</organism>
<protein>
    <submittedName>
        <fullName evidence="1">Uncharacterized protein</fullName>
    </submittedName>
</protein>
<proteinExistence type="predicted"/>
<name>A0A5M6D5Z4_9BACT</name>
<evidence type="ECO:0000313" key="1">
    <source>
        <dbReference type="EMBL" id="KAA5542166.1"/>
    </source>
</evidence>
<keyword evidence="2" id="KW-1185">Reference proteome</keyword>
<accession>A0A5M6D5Z4</accession>
<comment type="caution">
    <text evidence="1">The sequence shown here is derived from an EMBL/GenBank/DDBJ whole genome shotgun (WGS) entry which is preliminary data.</text>
</comment>